<feature type="transmembrane region" description="Helical" evidence="1">
    <location>
        <begin position="7"/>
        <end position="24"/>
    </location>
</feature>
<evidence type="ECO:0000256" key="1">
    <source>
        <dbReference type="SAM" id="Phobius"/>
    </source>
</evidence>
<accession>A0A1H4JI91</accession>
<keyword evidence="1" id="KW-1133">Transmembrane helix</keyword>
<dbReference type="Proteomes" id="UP000182409">
    <property type="component" value="Unassembled WGS sequence"/>
</dbReference>
<protein>
    <submittedName>
        <fullName evidence="2">Uncharacterized protein</fullName>
    </submittedName>
</protein>
<keyword evidence="1" id="KW-0812">Transmembrane</keyword>
<feature type="transmembrane region" description="Helical" evidence="1">
    <location>
        <begin position="30"/>
        <end position="48"/>
    </location>
</feature>
<organism evidence="2 3">
    <name type="scientific">Terriglobus roseus</name>
    <dbReference type="NCBI Taxonomy" id="392734"/>
    <lineage>
        <taxon>Bacteria</taxon>
        <taxon>Pseudomonadati</taxon>
        <taxon>Acidobacteriota</taxon>
        <taxon>Terriglobia</taxon>
        <taxon>Terriglobales</taxon>
        <taxon>Acidobacteriaceae</taxon>
        <taxon>Terriglobus</taxon>
    </lineage>
</organism>
<dbReference type="RefSeq" id="WP_170834940.1">
    <property type="nucleotide sequence ID" value="NZ_FNSD01000001.1"/>
</dbReference>
<keyword evidence="1" id="KW-0472">Membrane</keyword>
<dbReference type="AlphaFoldDB" id="A0A1H4JI91"/>
<reference evidence="2 3" key="1">
    <citation type="submission" date="2016-10" db="EMBL/GenBank/DDBJ databases">
        <authorList>
            <person name="de Groot N.N."/>
        </authorList>
    </citation>
    <scope>NUCLEOTIDE SEQUENCE [LARGE SCALE GENOMIC DNA]</scope>
    <source>
        <strain evidence="2 3">AB35.6</strain>
    </source>
</reference>
<dbReference type="EMBL" id="FNSD01000001">
    <property type="protein sequence ID" value="SEB45616.1"/>
    <property type="molecule type" value="Genomic_DNA"/>
</dbReference>
<evidence type="ECO:0000313" key="2">
    <source>
        <dbReference type="EMBL" id="SEB45616.1"/>
    </source>
</evidence>
<name>A0A1H4JI91_9BACT</name>
<sequence>MSFGLYVFGYLVVIIGAAYLLHLAHVPQHWIIGLVVVMVGAGIVTGVTNTRTKDKSE</sequence>
<gene>
    <name evidence="2" type="ORF">SAMN05443244_0615</name>
</gene>
<proteinExistence type="predicted"/>
<evidence type="ECO:0000313" key="3">
    <source>
        <dbReference type="Proteomes" id="UP000182409"/>
    </source>
</evidence>